<proteinExistence type="predicted"/>
<dbReference type="Proteomes" id="UP000183253">
    <property type="component" value="Unassembled WGS sequence"/>
</dbReference>
<name>A0A1H4EI50_9BACT</name>
<dbReference type="Gene3D" id="3.30.1330.60">
    <property type="entry name" value="OmpA-like domain"/>
    <property type="match status" value="1"/>
</dbReference>
<dbReference type="PANTHER" id="PTHR30329">
    <property type="entry name" value="STATOR ELEMENT OF FLAGELLAR MOTOR COMPLEX"/>
    <property type="match status" value="1"/>
</dbReference>
<dbReference type="GO" id="GO:0016020">
    <property type="term" value="C:membrane"/>
    <property type="evidence" value="ECO:0007669"/>
    <property type="project" value="UniProtKB-UniRule"/>
</dbReference>
<keyword evidence="2" id="KW-0175">Coiled coil</keyword>
<dbReference type="STRING" id="1033731.SAMN05444145_10781"/>
<accession>A0A1H4EI50</accession>
<feature type="signal peptide" evidence="3">
    <location>
        <begin position="1"/>
        <end position="19"/>
    </location>
</feature>
<keyword evidence="6" id="KW-1185">Reference proteome</keyword>
<dbReference type="CDD" id="cd07185">
    <property type="entry name" value="OmpA_C-like"/>
    <property type="match status" value="1"/>
</dbReference>
<dbReference type="RefSeq" id="WP_010265307.1">
    <property type="nucleotide sequence ID" value="NZ_CAEG01000016.1"/>
</dbReference>
<gene>
    <name evidence="5" type="ORF">SAMN05444145_10781</name>
</gene>
<dbReference type="OrthoDB" id="1453138at2"/>
<reference evidence="5 6" key="1">
    <citation type="submission" date="2016-10" db="EMBL/GenBank/DDBJ databases">
        <authorList>
            <person name="de Groot N.N."/>
        </authorList>
    </citation>
    <scope>NUCLEOTIDE SEQUENCE [LARGE SCALE GENOMIC DNA]</scope>
    <source>
        <strain evidence="5 6">DSM 25383</strain>
    </source>
</reference>
<evidence type="ECO:0000256" key="3">
    <source>
        <dbReference type="SAM" id="SignalP"/>
    </source>
</evidence>
<evidence type="ECO:0000313" key="6">
    <source>
        <dbReference type="Proteomes" id="UP000183253"/>
    </source>
</evidence>
<dbReference type="PROSITE" id="PS51123">
    <property type="entry name" value="OMPA_2"/>
    <property type="match status" value="1"/>
</dbReference>
<evidence type="ECO:0000313" key="5">
    <source>
        <dbReference type="EMBL" id="SEA83902.1"/>
    </source>
</evidence>
<dbReference type="InterPro" id="IPR036737">
    <property type="entry name" value="OmpA-like_sf"/>
</dbReference>
<organism evidence="5 6">
    <name type="scientific">Alistipes timonensis JC136</name>
    <dbReference type="NCBI Taxonomy" id="1033731"/>
    <lineage>
        <taxon>Bacteria</taxon>
        <taxon>Pseudomonadati</taxon>
        <taxon>Bacteroidota</taxon>
        <taxon>Bacteroidia</taxon>
        <taxon>Bacteroidales</taxon>
        <taxon>Rikenellaceae</taxon>
        <taxon>Alistipes</taxon>
    </lineage>
</organism>
<dbReference type="EMBL" id="FNRI01000007">
    <property type="protein sequence ID" value="SEA83902.1"/>
    <property type="molecule type" value="Genomic_DNA"/>
</dbReference>
<dbReference type="InterPro" id="IPR050330">
    <property type="entry name" value="Bact_OuterMem_StrucFunc"/>
</dbReference>
<feature type="domain" description="OmpA-like" evidence="4">
    <location>
        <begin position="290"/>
        <end position="400"/>
    </location>
</feature>
<feature type="coiled-coil region" evidence="2">
    <location>
        <begin position="239"/>
        <end position="280"/>
    </location>
</feature>
<dbReference type="SUPFAM" id="SSF103088">
    <property type="entry name" value="OmpA-like"/>
    <property type="match status" value="1"/>
</dbReference>
<protein>
    <submittedName>
        <fullName evidence="5">Outer membrane protein OmpA</fullName>
    </submittedName>
</protein>
<dbReference type="AlphaFoldDB" id="A0A1H4EI50"/>
<keyword evidence="3" id="KW-0732">Signal</keyword>
<evidence type="ECO:0000256" key="1">
    <source>
        <dbReference type="PROSITE-ProRule" id="PRU00473"/>
    </source>
</evidence>
<evidence type="ECO:0000256" key="2">
    <source>
        <dbReference type="SAM" id="Coils"/>
    </source>
</evidence>
<evidence type="ECO:0000259" key="4">
    <source>
        <dbReference type="PROSITE" id="PS51123"/>
    </source>
</evidence>
<feature type="chain" id="PRO_5010329024" evidence="3">
    <location>
        <begin position="20"/>
        <end position="400"/>
    </location>
</feature>
<dbReference type="InterPro" id="IPR006665">
    <property type="entry name" value="OmpA-like"/>
</dbReference>
<dbReference type="Pfam" id="PF00691">
    <property type="entry name" value="OmpA"/>
    <property type="match status" value="1"/>
</dbReference>
<sequence>MKRIFLTFLIAAFASAAWAQDTPKKPSFSGFVSNGFWDNWEISLGAGAGTALSNGTNLKSLGDRIGFEGNFSLTKWVHPVIGLRAQLQGGWFNNYDPEAGKMTWPYLFAHTDLMVNLSNWIGGYREDRAWYAVPFVGFGYMASNFTDKSQRDNGADTNQEFAFAYGLLSKFRLSPSFDFNIELKGLLSKAELCPARLDGSYLLGFSATAGFTYRFNKRGWQRGVPGYTAADIQAFQDAVAASMAAAAALEAQNAQLAQQLEDAEAAAAAADAAAKAAAAKAAAEAAAAARNANTLSPYSIVFYDYSMSKLTSKDKTRLELMADVIKDGPKDRVYTIVGHADQQTGTAAGNRRVADNRAKNVYDFLVKCGVNPKQLTYEGKGNEPDIYKNNQKANRAVIVK</sequence>
<dbReference type="PANTHER" id="PTHR30329:SF21">
    <property type="entry name" value="LIPOPROTEIN YIAD-RELATED"/>
    <property type="match status" value="1"/>
</dbReference>
<keyword evidence="1" id="KW-0472">Membrane</keyword>